<dbReference type="EC" id="6.3.5.3" evidence="7"/>
<dbReference type="Gene3D" id="1.10.8.750">
    <property type="entry name" value="Phosphoribosylformylglycinamidine synthase, linker domain"/>
    <property type="match status" value="1"/>
</dbReference>
<dbReference type="InterPro" id="IPR040707">
    <property type="entry name" value="FGAR-AT_N"/>
</dbReference>
<evidence type="ECO:0000313" key="8">
    <source>
        <dbReference type="Proteomes" id="UP000029641"/>
    </source>
</evidence>
<dbReference type="SUPFAM" id="SSF56042">
    <property type="entry name" value="PurM C-terminal domain-like"/>
    <property type="match status" value="1"/>
</dbReference>
<evidence type="ECO:0000313" key="7">
    <source>
        <dbReference type="EMBL" id="GAL66644.1"/>
    </source>
</evidence>
<dbReference type="Gene3D" id="3.30.1330.10">
    <property type="entry name" value="PurM-like, N-terminal domain"/>
    <property type="match status" value="1"/>
</dbReference>
<dbReference type="eggNOG" id="COG0046">
    <property type="taxonomic scope" value="Bacteria"/>
</dbReference>
<dbReference type="PANTHER" id="PTHR10099">
    <property type="entry name" value="PHOSPHORIBOSYLFORMYLGLYCINAMIDINE SYNTHASE"/>
    <property type="match status" value="1"/>
</dbReference>
<dbReference type="Gene3D" id="3.90.650.10">
    <property type="entry name" value="PurM-like C-terminal domain"/>
    <property type="match status" value="1"/>
</dbReference>
<dbReference type="Pfam" id="PF18076">
    <property type="entry name" value="FGAR-AT_N"/>
    <property type="match status" value="1"/>
</dbReference>
<sequence length="462" mass="50977">MIHFFGNLNSKVFAVQTTKELSTETILKLTWLFGNQPKIEQASIDAFFVGPRAAMITPWSTNAVEITQNMGITDIIRIEEFKAVSKDFKDFDPMISEKFNGLNQETFTIAIKPEPILNIEDIAAYNVQEGLSLSDEEVAYLEGVAKKIGRPLTDSEVFGFSQVNSEHCRHKIFNGTFIIDGEEKPTSLFKLIKKTSEANPNDIVSAYKDNVAFIKGPKVEQFAPKRADIPEFYQTKDFESVISLKAETHNFPTTVEPFNGAATGSGGEIRDRLAGGKGSLPLAGTAVYMTSYSRLEENRPWEKAFPERKWLYQTPMDILIKASNGASDFGNKFGQPLICGSVLTFEHDESTDVLNDFMNGENYPTLQDVEDAKPRKLGFDKVIMQAGGIGYGKKDQALKDTPKTGDKIVILGGENYRIGMGGAAVSSADTGEFASGIELNAVQRSNPEMQKRAANAVRDGRK</sequence>
<dbReference type="InterPro" id="IPR036921">
    <property type="entry name" value="PurM-like_N_sf"/>
</dbReference>
<name>A0A090VTM9_9FLAO</name>
<keyword evidence="2" id="KW-0547">Nucleotide-binding</keyword>
<dbReference type="InterPro" id="IPR036604">
    <property type="entry name" value="PurS-like_sf"/>
</dbReference>
<gene>
    <name evidence="7" type="ORF">JCM19301_3122</name>
</gene>
<dbReference type="AlphaFoldDB" id="A0A090VTM9"/>
<organism evidence="7 8">
    <name type="scientific">Jejuia pallidilutea</name>
    <dbReference type="NCBI Taxonomy" id="504487"/>
    <lineage>
        <taxon>Bacteria</taxon>
        <taxon>Pseudomonadati</taxon>
        <taxon>Bacteroidota</taxon>
        <taxon>Flavobacteriia</taxon>
        <taxon>Flavobacteriales</taxon>
        <taxon>Flavobacteriaceae</taxon>
        <taxon>Jejuia</taxon>
    </lineage>
</organism>
<dbReference type="GO" id="GO:0004642">
    <property type="term" value="F:phosphoribosylformylglycinamidine synthase activity"/>
    <property type="evidence" value="ECO:0007669"/>
    <property type="project" value="UniProtKB-EC"/>
</dbReference>
<dbReference type="SUPFAM" id="SSF82697">
    <property type="entry name" value="PurS-like"/>
    <property type="match status" value="1"/>
</dbReference>
<feature type="domain" description="Phosphoribosylformylglycinamidine synthase N-terminal" evidence="6">
    <location>
        <begin position="12"/>
        <end position="89"/>
    </location>
</feature>
<dbReference type="InterPro" id="IPR036676">
    <property type="entry name" value="PurM-like_C_sf"/>
</dbReference>
<protein>
    <submittedName>
        <fullName evidence="7">Phosphoribosylformylglycinamidine synthase synthetase subunit</fullName>
        <ecNumber evidence="7">6.3.5.3</ecNumber>
    </submittedName>
</protein>
<evidence type="ECO:0000259" key="6">
    <source>
        <dbReference type="Pfam" id="PF18076"/>
    </source>
</evidence>
<keyword evidence="1 7" id="KW-0436">Ligase</keyword>
<dbReference type="GO" id="GO:0006164">
    <property type="term" value="P:purine nucleotide biosynthetic process"/>
    <property type="evidence" value="ECO:0007669"/>
    <property type="project" value="UniProtKB-KW"/>
</dbReference>
<dbReference type="PANTHER" id="PTHR10099:SF1">
    <property type="entry name" value="PHOSPHORIBOSYLFORMYLGLYCINAMIDINE SYNTHASE"/>
    <property type="match status" value="1"/>
</dbReference>
<keyword evidence="3" id="KW-0658">Purine biosynthesis</keyword>
<keyword evidence="4" id="KW-0067">ATP-binding</keyword>
<accession>A0A090VTM9</accession>
<reference evidence="7 8" key="1">
    <citation type="journal article" date="2014" name="Genome Announc.">
        <title>Draft Genome Sequence of Marine Flavobacterium Jejuia pallidilutea Strain 11shimoA1 and Pigmentation Mutants.</title>
        <authorList>
            <person name="Takatani N."/>
            <person name="Nakanishi M."/>
            <person name="Meirelles P."/>
            <person name="Mino S."/>
            <person name="Suda W."/>
            <person name="Oshima K."/>
            <person name="Hattori M."/>
            <person name="Ohkuma M."/>
            <person name="Hosokawa M."/>
            <person name="Miyashita K."/>
            <person name="Thompson F.L."/>
            <person name="Niwa A."/>
            <person name="Sawabe T."/>
            <person name="Sawabe T."/>
        </authorList>
    </citation>
    <scope>NUCLEOTIDE SEQUENCE [LARGE SCALE GENOMIC DNA]</scope>
    <source>
        <strain evidence="7 8">JCM 19301</strain>
    </source>
</reference>
<dbReference type="EMBL" id="BBNR01000005">
    <property type="protein sequence ID" value="GAL66644.1"/>
    <property type="molecule type" value="Genomic_DNA"/>
</dbReference>
<dbReference type="SUPFAM" id="SSF109736">
    <property type="entry name" value="FGAM synthase PurL, linker domain"/>
    <property type="match status" value="1"/>
</dbReference>
<evidence type="ECO:0000259" key="5">
    <source>
        <dbReference type="Pfam" id="PF18072"/>
    </source>
</evidence>
<feature type="domain" description="Phosphoribosylformylglycinamidine synthase linker" evidence="5">
    <location>
        <begin position="122"/>
        <end position="171"/>
    </location>
</feature>
<dbReference type="Pfam" id="PF18072">
    <property type="entry name" value="FGAR-AT_linker"/>
    <property type="match status" value="1"/>
</dbReference>
<proteinExistence type="predicted"/>
<dbReference type="GO" id="GO:0005737">
    <property type="term" value="C:cytoplasm"/>
    <property type="evidence" value="ECO:0007669"/>
    <property type="project" value="TreeGrafter"/>
</dbReference>
<comment type="caution">
    <text evidence="7">The sequence shown here is derived from an EMBL/GenBank/DDBJ whole genome shotgun (WGS) entry which is preliminary data.</text>
</comment>
<evidence type="ECO:0000256" key="3">
    <source>
        <dbReference type="ARBA" id="ARBA00022755"/>
    </source>
</evidence>
<evidence type="ECO:0000256" key="1">
    <source>
        <dbReference type="ARBA" id="ARBA00022598"/>
    </source>
</evidence>
<evidence type="ECO:0000256" key="4">
    <source>
        <dbReference type="ARBA" id="ARBA00022840"/>
    </source>
</evidence>
<dbReference type="InterPro" id="IPR041609">
    <property type="entry name" value="PurL_linker"/>
</dbReference>
<dbReference type="Proteomes" id="UP000029641">
    <property type="component" value="Unassembled WGS sequence"/>
</dbReference>
<evidence type="ECO:0000256" key="2">
    <source>
        <dbReference type="ARBA" id="ARBA00022741"/>
    </source>
</evidence>
<dbReference type="GO" id="GO:0005524">
    <property type="term" value="F:ATP binding"/>
    <property type="evidence" value="ECO:0007669"/>
    <property type="project" value="UniProtKB-KW"/>
</dbReference>
<dbReference type="SUPFAM" id="SSF55326">
    <property type="entry name" value="PurM N-terminal domain-like"/>
    <property type="match status" value="1"/>
</dbReference>